<keyword evidence="6 11" id="KW-0798">TonB box</keyword>
<evidence type="ECO:0000256" key="9">
    <source>
        <dbReference type="ARBA" id="ARBA00023237"/>
    </source>
</evidence>
<evidence type="ECO:0000256" key="8">
    <source>
        <dbReference type="ARBA" id="ARBA00023170"/>
    </source>
</evidence>
<dbReference type="InterPro" id="IPR012910">
    <property type="entry name" value="Plug_dom"/>
</dbReference>
<dbReference type="PANTHER" id="PTHR32552:SF74">
    <property type="entry name" value="HYDROXAMATE SIDEROPHORE RECEPTOR FHUE"/>
    <property type="match status" value="1"/>
</dbReference>
<dbReference type="InterPro" id="IPR000531">
    <property type="entry name" value="Beta-barrel_TonB"/>
</dbReference>
<protein>
    <submittedName>
        <fullName evidence="15">TonB-dependent receptor</fullName>
    </submittedName>
</protein>
<keyword evidence="5 10" id="KW-0812">Transmembrane</keyword>
<dbReference type="GO" id="GO:0015891">
    <property type="term" value="P:siderophore transport"/>
    <property type="evidence" value="ECO:0007669"/>
    <property type="project" value="InterPro"/>
</dbReference>
<feature type="domain" description="TonB-dependent receptor-like beta-barrel" evidence="13">
    <location>
        <begin position="332"/>
        <end position="774"/>
    </location>
</feature>
<evidence type="ECO:0000256" key="10">
    <source>
        <dbReference type="PROSITE-ProRule" id="PRU01360"/>
    </source>
</evidence>
<dbReference type="NCBIfam" id="TIGR01783">
    <property type="entry name" value="TonB-siderophor"/>
    <property type="match status" value="1"/>
</dbReference>
<organism evidence="15 16">
    <name type="scientific">Thalassotalea marina</name>
    <dbReference type="NCBI Taxonomy" id="1673741"/>
    <lineage>
        <taxon>Bacteria</taxon>
        <taxon>Pseudomonadati</taxon>
        <taxon>Pseudomonadota</taxon>
        <taxon>Gammaproteobacteria</taxon>
        <taxon>Alteromonadales</taxon>
        <taxon>Colwelliaceae</taxon>
        <taxon>Thalassotalea</taxon>
    </lineage>
</organism>
<dbReference type="SUPFAM" id="SSF56935">
    <property type="entry name" value="Porins"/>
    <property type="match status" value="1"/>
</dbReference>
<name>A0A919EI22_9GAMM</name>
<evidence type="ECO:0000256" key="4">
    <source>
        <dbReference type="ARBA" id="ARBA00022452"/>
    </source>
</evidence>
<comment type="caution">
    <text evidence="15">The sequence shown here is derived from an EMBL/GenBank/DDBJ whole genome shotgun (WGS) entry which is preliminary data.</text>
</comment>
<dbReference type="InterPro" id="IPR039426">
    <property type="entry name" value="TonB-dep_rcpt-like"/>
</dbReference>
<gene>
    <name evidence="15" type="primary">putA</name>
    <name evidence="15" type="ORF">GCM10017161_11890</name>
</gene>
<evidence type="ECO:0000313" key="16">
    <source>
        <dbReference type="Proteomes" id="UP000623842"/>
    </source>
</evidence>
<dbReference type="Pfam" id="PF07715">
    <property type="entry name" value="Plug"/>
    <property type="match status" value="1"/>
</dbReference>
<reference evidence="15" key="1">
    <citation type="journal article" date="2014" name="Int. J. Syst. Evol. Microbiol.">
        <title>Complete genome sequence of Corynebacterium casei LMG S-19264T (=DSM 44701T), isolated from a smear-ripened cheese.</title>
        <authorList>
            <consortium name="US DOE Joint Genome Institute (JGI-PGF)"/>
            <person name="Walter F."/>
            <person name="Albersmeier A."/>
            <person name="Kalinowski J."/>
            <person name="Ruckert C."/>
        </authorList>
    </citation>
    <scope>NUCLEOTIDE SEQUENCE</scope>
    <source>
        <strain evidence="15">KCTC 42731</strain>
    </source>
</reference>
<dbReference type="GO" id="GO:0015344">
    <property type="term" value="F:siderophore uptake transmembrane transporter activity"/>
    <property type="evidence" value="ECO:0007669"/>
    <property type="project" value="TreeGrafter"/>
</dbReference>
<dbReference type="GO" id="GO:0038023">
    <property type="term" value="F:signaling receptor activity"/>
    <property type="evidence" value="ECO:0007669"/>
    <property type="project" value="InterPro"/>
</dbReference>
<keyword evidence="4 10" id="KW-1134">Transmembrane beta strand</keyword>
<proteinExistence type="inferred from homology"/>
<keyword evidence="7 10" id="KW-0472">Membrane</keyword>
<evidence type="ECO:0000256" key="11">
    <source>
        <dbReference type="RuleBase" id="RU003357"/>
    </source>
</evidence>
<accession>A0A919EI22</accession>
<comment type="subcellular location">
    <subcellularLocation>
        <location evidence="1 10">Cell outer membrane</location>
        <topology evidence="1 10">Multi-pass membrane protein</topology>
    </subcellularLocation>
</comment>
<dbReference type="PANTHER" id="PTHR32552">
    <property type="entry name" value="FERRICHROME IRON RECEPTOR-RELATED"/>
    <property type="match status" value="1"/>
</dbReference>
<keyword evidence="16" id="KW-1185">Reference proteome</keyword>
<evidence type="ECO:0000313" key="15">
    <source>
        <dbReference type="EMBL" id="GHF85890.1"/>
    </source>
</evidence>
<evidence type="ECO:0000256" key="2">
    <source>
        <dbReference type="ARBA" id="ARBA00009810"/>
    </source>
</evidence>
<dbReference type="Proteomes" id="UP000623842">
    <property type="component" value="Unassembled WGS sequence"/>
</dbReference>
<keyword evidence="3 10" id="KW-0813">Transport</keyword>
<evidence type="ECO:0000256" key="12">
    <source>
        <dbReference type="SAM" id="SignalP"/>
    </source>
</evidence>
<dbReference type="InterPro" id="IPR036942">
    <property type="entry name" value="Beta-barrel_TonB_sf"/>
</dbReference>
<evidence type="ECO:0000256" key="1">
    <source>
        <dbReference type="ARBA" id="ARBA00004571"/>
    </source>
</evidence>
<dbReference type="Gene3D" id="2.40.170.20">
    <property type="entry name" value="TonB-dependent receptor, beta-barrel domain"/>
    <property type="match status" value="1"/>
</dbReference>
<keyword evidence="8 15" id="KW-0675">Receptor</keyword>
<dbReference type="Gene3D" id="2.170.130.10">
    <property type="entry name" value="TonB-dependent receptor, plug domain"/>
    <property type="match status" value="1"/>
</dbReference>
<dbReference type="Gene3D" id="3.55.50.30">
    <property type="match status" value="1"/>
</dbReference>
<reference evidence="15" key="2">
    <citation type="submission" date="2020-09" db="EMBL/GenBank/DDBJ databases">
        <authorList>
            <person name="Sun Q."/>
            <person name="Kim S."/>
        </authorList>
    </citation>
    <scope>NUCLEOTIDE SEQUENCE</scope>
    <source>
        <strain evidence="15">KCTC 42731</strain>
    </source>
</reference>
<sequence length="804" mass="90425">MNFRLSRLAAISALLTSQFSATVFASDTVNINIQQAPLSQCLQQLNRQTSILVTFELSKNKQIQCSPVYGKLTAKQALNALLHNTGYVAQQKENNHFVLLDENTIASLPDMQVTSIETIEVYGKAVSRSSSPTGLDLSAQETPQSISIIDIDFIQDYGLDDIEKVLNNTTGVYRYKYGTSDDTLFSARGFYVNDYVKDGMPAGFSSGQEFRLDSTVYESVEVLRGAAGLMAGAGEPSATINLMTKRPTRDPLLNLSAQLGSFNHKRVDIDASSALTSDGKHAARIVLAYEDQDTFVDRENKEKKVFYTQFHSYLGEQENTEARFTIHYQGLNHRGLQWGIPLFYDNGFQVKVDESTNLASPYAYQDREHIGYTLKLTHQLNLDWELNAAVYYGTNELKSIFSYFAAPSFDMETGLGLLGQDASFNDKGTVRTITASAIGRIEAFDREHQINLTYLTNATEYDSLSYEERENGERVEYTLGSIFDKNPAGHLPKAIFNTQFVKKAEDISEDTFAISGKLDMSDALDVVLGIKFYQYKEKRFFQYLNFPASDEKSDDNGSSKYLGLVYSFTDTVNAYASYTDTYKPQFGMLNENLKPLNAITGQNIELGIKASLLNDDLMINLALFDTLLKNVGEVIPEYAEQRPVRYREVDGANSKGFELEVSGKITENWDLIFGYTQFNLEDQDGDKVNREAPRKLLKINSLYSYNDFTFGLALQWNDDTKVNVRGVPGIDLELPLGTRRGALLDTKEGHALLSAHLGYQVTEQLDVKLHVRNLLDKDYYDTYGFVPKKRGEPRAFNLTMNYKF</sequence>
<evidence type="ECO:0000256" key="6">
    <source>
        <dbReference type="ARBA" id="ARBA00023077"/>
    </source>
</evidence>
<dbReference type="GO" id="GO:0009279">
    <property type="term" value="C:cell outer membrane"/>
    <property type="evidence" value="ECO:0007669"/>
    <property type="project" value="UniProtKB-SubCell"/>
</dbReference>
<evidence type="ECO:0000259" key="14">
    <source>
        <dbReference type="Pfam" id="PF07715"/>
    </source>
</evidence>
<dbReference type="InterPro" id="IPR037066">
    <property type="entry name" value="Plug_dom_sf"/>
</dbReference>
<dbReference type="Pfam" id="PF00593">
    <property type="entry name" value="TonB_dep_Rec_b-barrel"/>
    <property type="match status" value="1"/>
</dbReference>
<comment type="similarity">
    <text evidence="2 10 11">Belongs to the TonB-dependent receptor family.</text>
</comment>
<feature type="chain" id="PRO_5038092817" evidence="12">
    <location>
        <begin position="26"/>
        <end position="804"/>
    </location>
</feature>
<keyword evidence="9 10" id="KW-0998">Cell outer membrane</keyword>
<keyword evidence="12" id="KW-0732">Signal</keyword>
<dbReference type="EMBL" id="BNCK01000002">
    <property type="protein sequence ID" value="GHF85890.1"/>
    <property type="molecule type" value="Genomic_DNA"/>
</dbReference>
<dbReference type="AlphaFoldDB" id="A0A919EI22"/>
<evidence type="ECO:0000256" key="3">
    <source>
        <dbReference type="ARBA" id="ARBA00022448"/>
    </source>
</evidence>
<evidence type="ECO:0000256" key="5">
    <source>
        <dbReference type="ARBA" id="ARBA00022692"/>
    </source>
</evidence>
<evidence type="ECO:0000256" key="7">
    <source>
        <dbReference type="ARBA" id="ARBA00023136"/>
    </source>
</evidence>
<dbReference type="InterPro" id="IPR010105">
    <property type="entry name" value="TonB_sidphr_rcpt"/>
</dbReference>
<feature type="signal peptide" evidence="12">
    <location>
        <begin position="1"/>
        <end position="25"/>
    </location>
</feature>
<evidence type="ECO:0000259" key="13">
    <source>
        <dbReference type="Pfam" id="PF00593"/>
    </source>
</evidence>
<feature type="domain" description="TonB-dependent receptor plug" evidence="14">
    <location>
        <begin position="139"/>
        <end position="238"/>
    </location>
</feature>
<dbReference type="PROSITE" id="PS52016">
    <property type="entry name" value="TONB_DEPENDENT_REC_3"/>
    <property type="match status" value="1"/>
</dbReference>